<evidence type="ECO:0000259" key="2">
    <source>
        <dbReference type="SMART" id="SM00899"/>
    </source>
</evidence>
<dbReference type="PANTHER" id="PTHR42954">
    <property type="entry name" value="FE(2+) TRANSPORT PROTEIN A"/>
    <property type="match status" value="1"/>
</dbReference>
<dbReference type="InterPro" id="IPR038157">
    <property type="entry name" value="FeoA_core_dom"/>
</dbReference>
<dbReference type="InterPro" id="IPR008988">
    <property type="entry name" value="Transcriptional_repressor_C"/>
</dbReference>
<dbReference type="EMBL" id="SNZH01000006">
    <property type="protein sequence ID" value="TDR43963.1"/>
    <property type="molecule type" value="Genomic_DNA"/>
</dbReference>
<comment type="caution">
    <text evidence="3">The sequence shown here is derived from an EMBL/GenBank/DDBJ whole genome shotgun (WGS) entry which is preliminary data.</text>
</comment>
<feature type="domain" description="Ferrous iron transporter FeoA-like" evidence="2">
    <location>
        <begin position="23"/>
        <end position="99"/>
    </location>
</feature>
<dbReference type="Proteomes" id="UP000295293">
    <property type="component" value="Unassembled WGS sequence"/>
</dbReference>
<evidence type="ECO:0000313" key="4">
    <source>
        <dbReference type="Proteomes" id="UP000295293"/>
    </source>
</evidence>
<dbReference type="AlphaFoldDB" id="A0A4R6YYR5"/>
<proteinExistence type="predicted"/>
<protein>
    <submittedName>
        <fullName evidence="3">Ferrous iron transport protein A</fullName>
    </submittedName>
</protein>
<dbReference type="GO" id="GO:0046914">
    <property type="term" value="F:transition metal ion binding"/>
    <property type="evidence" value="ECO:0007669"/>
    <property type="project" value="InterPro"/>
</dbReference>
<sequence>MRSRLANCGYNREPFLFSAYLPVRLSELLPGNTAVVHTVEDVGSADPIARRLRDLGFVAGEPVKLVAFGPVGNDPLLVQIGFTRFALRRSEAARVQLQAAGASA</sequence>
<dbReference type="Gene3D" id="2.30.30.90">
    <property type="match status" value="1"/>
</dbReference>
<dbReference type="Pfam" id="PF04023">
    <property type="entry name" value="FeoA"/>
    <property type="match status" value="1"/>
</dbReference>
<keyword evidence="1" id="KW-0408">Iron</keyword>
<evidence type="ECO:0000313" key="3">
    <source>
        <dbReference type="EMBL" id="TDR43963.1"/>
    </source>
</evidence>
<accession>A0A4R6YYR5</accession>
<dbReference type="SMART" id="SM00899">
    <property type="entry name" value="FeoA"/>
    <property type="match status" value="1"/>
</dbReference>
<name>A0A4R6YYR5_9GAMM</name>
<keyword evidence="4" id="KW-1185">Reference proteome</keyword>
<evidence type="ECO:0000256" key="1">
    <source>
        <dbReference type="ARBA" id="ARBA00023004"/>
    </source>
</evidence>
<dbReference type="SUPFAM" id="SSF50037">
    <property type="entry name" value="C-terminal domain of transcriptional repressors"/>
    <property type="match status" value="1"/>
</dbReference>
<dbReference type="PANTHER" id="PTHR42954:SF2">
    <property type="entry name" value="FE(2+) TRANSPORT PROTEIN A"/>
    <property type="match status" value="1"/>
</dbReference>
<reference evidence="3 4" key="1">
    <citation type="submission" date="2019-03" db="EMBL/GenBank/DDBJ databases">
        <title>Genomic Encyclopedia of Type Strains, Phase IV (KMG-IV): sequencing the most valuable type-strain genomes for metagenomic binning, comparative biology and taxonomic classification.</title>
        <authorList>
            <person name="Goeker M."/>
        </authorList>
    </citation>
    <scope>NUCLEOTIDE SEQUENCE [LARGE SCALE GENOMIC DNA]</scope>
    <source>
        <strain evidence="3 4">DSM 21667</strain>
    </source>
</reference>
<organism evidence="3 4">
    <name type="scientific">Tahibacter aquaticus</name>
    <dbReference type="NCBI Taxonomy" id="520092"/>
    <lineage>
        <taxon>Bacteria</taxon>
        <taxon>Pseudomonadati</taxon>
        <taxon>Pseudomonadota</taxon>
        <taxon>Gammaproteobacteria</taxon>
        <taxon>Lysobacterales</taxon>
        <taxon>Rhodanobacteraceae</taxon>
        <taxon>Tahibacter</taxon>
    </lineage>
</organism>
<gene>
    <name evidence="3" type="ORF">DFR29_106105</name>
</gene>
<dbReference type="InterPro" id="IPR007167">
    <property type="entry name" value="Fe-transptr_FeoA-like"/>
</dbReference>
<dbReference type="InterPro" id="IPR052713">
    <property type="entry name" value="FeoA"/>
</dbReference>